<protein>
    <recommendedName>
        <fullName evidence="2 4">Vacuolar fusion protein MON1</fullName>
    </recommendedName>
</protein>
<dbReference type="GO" id="GO:0006623">
    <property type="term" value="P:protein targeting to vacuole"/>
    <property type="evidence" value="ECO:0007669"/>
    <property type="project" value="UniProtKB-UniRule"/>
</dbReference>
<reference evidence="6 7" key="1">
    <citation type="submission" date="2019-09" db="EMBL/GenBank/DDBJ databases">
        <title>Draft genome of the ectomycorrhizal ascomycete Sphaerosporella brunnea.</title>
        <authorList>
            <consortium name="DOE Joint Genome Institute"/>
            <person name="Benucci G.M."/>
            <person name="Marozzi G."/>
            <person name="Antonielli L."/>
            <person name="Sanchez S."/>
            <person name="Marco P."/>
            <person name="Wang X."/>
            <person name="Falini L.B."/>
            <person name="Barry K."/>
            <person name="Haridas S."/>
            <person name="Lipzen A."/>
            <person name="Labutti K."/>
            <person name="Grigoriev I.V."/>
            <person name="Murat C."/>
            <person name="Martin F."/>
            <person name="Albertini E."/>
            <person name="Donnini D."/>
            <person name="Bonito G."/>
        </authorList>
    </citation>
    <scope>NUCLEOTIDE SEQUENCE [LARGE SCALE GENOMIC DNA]</scope>
    <source>
        <strain evidence="6 7">Sb_GMNB300</strain>
    </source>
</reference>
<evidence type="ECO:0000256" key="3">
    <source>
        <dbReference type="ARBA" id="ARBA00043892"/>
    </source>
</evidence>
<name>A0A5J5F0I9_9PEZI</name>
<keyword evidence="4" id="KW-0967">Endosome</keyword>
<keyword evidence="4" id="KW-0813">Transport</keyword>
<comment type="similarity">
    <text evidence="4">Belongs to the MON1/SAND family.</text>
</comment>
<dbReference type="AlphaFoldDB" id="A0A5J5F0I9"/>
<dbReference type="GO" id="GO:0016192">
    <property type="term" value="P:vesicle-mediated transport"/>
    <property type="evidence" value="ECO:0007669"/>
    <property type="project" value="InterPro"/>
</dbReference>
<keyword evidence="4" id="KW-0926">Vacuole</keyword>
<keyword evidence="4" id="KW-0472">Membrane</keyword>
<evidence type="ECO:0000256" key="4">
    <source>
        <dbReference type="RuleBase" id="RU367048"/>
    </source>
</evidence>
<dbReference type="Proteomes" id="UP000326924">
    <property type="component" value="Unassembled WGS sequence"/>
</dbReference>
<gene>
    <name evidence="6" type="ORF">FN846DRAFT_776263</name>
</gene>
<evidence type="ECO:0000256" key="1">
    <source>
        <dbReference type="ARBA" id="ARBA00004380"/>
    </source>
</evidence>
<feature type="domain" description="FUZ/MON1/HPS1 third Longin" evidence="5">
    <location>
        <begin position="46"/>
        <end position="133"/>
    </location>
</feature>
<dbReference type="GO" id="GO:0035658">
    <property type="term" value="C:Mon1-Ccz1 complex"/>
    <property type="evidence" value="ECO:0007669"/>
    <property type="project" value="TreeGrafter"/>
</dbReference>
<keyword evidence="4" id="KW-0072">Autophagy</keyword>
<comment type="function">
    <text evidence="3">In complex with CCZ1, is required for multiple vacuole delivery pathways including the cytoplasm to vacuole transport (Cvt), autophagy, pexophagy and endocytosis. The MON1-CCZ1 complex acts at the fusion of vesicles with the vacuole, through its regulation of the SNARE complex during the coordinated priming and docking stages of fusion, and particularly at the stage of tethering/docking.</text>
</comment>
<dbReference type="GO" id="GO:0006914">
    <property type="term" value="P:autophagy"/>
    <property type="evidence" value="ECO:0007669"/>
    <property type="project" value="UniProtKB-UniRule"/>
</dbReference>
<comment type="subcellular location">
    <subcellularLocation>
        <location evidence="4">Endosome</location>
        <location evidence="4">Multivesicular body membrane</location>
        <topology evidence="4">Peripheral membrane protein</topology>
    </subcellularLocation>
    <subcellularLocation>
        <location evidence="1 4">Prevacuolar compartment membrane</location>
        <topology evidence="1 4">Peripheral membrane protein</topology>
    </subcellularLocation>
    <subcellularLocation>
        <location evidence="4">Vacuole membrane</location>
        <topology evidence="4">Peripheral membrane protein</topology>
    </subcellularLocation>
</comment>
<dbReference type="Pfam" id="PF19038">
    <property type="entry name" value="Fuz_longin_3"/>
    <property type="match status" value="1"/>
</dbReference>
<evidence type="ECO:0000313" key="7">
    <source>
        <dbReference type="Proteomes" id="UP000326924"/>
    </source>
</evidence>
<comment type="function">
    <text evidence="4">Required for multiple vacuole delivery pathways including the cytoplasm to vacuole transport (Cvt), autophagy, pexophagy and endocytosis.</text>
</comment>
<keyword evidence="7" id="KW-1185">Reference proteome</keyword>
<dbReference type="PRINTS" id="PR01546">
    <property type="entry name" value="YEAST73DUF"/>
</dbReference>
<comment type="caution">
    <text evidence="6">The sequence shown here is derived from an EMBL/GenBank/DDBJ whole genome shotgun (WGS) entry which is preliminary data.</text>
</comment>
<evidence type="ECO:0000256" key="2">
    <source>
        <dbReference type="ARBA" id="ARBA00018132"/>
    </source>
</evidence>
<proteinExistence type="inferred from homology"/>
<organism evidence="6 7">
    <name type="scientific">Sphaerosporella brunnea</name>
    <dbReference type="NCBI Taxonomy" id="1250544"/>
    <lineage>
        <taxon>Eukaryota</taxon>
        <taxon>Fungi</taxon>
        <taxon>Dikarya</taxon>
        <taxon>Ascomycota</taxon>
        <taxon>Pezizomycotina</taxon>
        <taxon>Pezizomycetes</taxon>
        <taxon>Pezizales</taxon>
        <taxon>Pyronemataceae</taxon>
        <taxon>Sphaerosporella</taxon>
    </lineage>
</organism>
<sequence length="144" mass="15863">MYRAPGASIVCISPIGKSLLPGRQLLLALIRKEYLLPAFLSSSSYSVGCGAWGGHYTTQSSRRRVMTLYHKLHASVHAKSAHLKVCFCSRKQEETLAWVLPGFELYVVAAPGAKREAVAKGAQKIVNWVRNEEERLFVIGGATF</sequence>
<dbReference type="GO" id="GO:0032585">
    <property type="term" value="C:multivesicular body membrane"/>
    <property type="evidence" value="ECO:0007669"/>
    <property type="project" value="UniProtKB-SubCell"/>
</dbReference>
<accession>A0A5J5F0I9</accession>
<evidence type="ECO:0000259" key="5">
    <source>
        <dbReference type="Pfam" id="PF19038"/>
    </source>
</evidence>
<evidence type="ECO:0000313" key="6">
    <source>
        <dbReference type="EMBL" id="KAA8909451.1"/>
    </source>
</evidence>
<dbReference type="PANTHER" id="PTHR13027:SF7">
    <property type="entry name" value="VACUOLAR FUSION PROTEIN MON1 HOMOLOG"/>
    <property type="match status" value="1"/>
</dbReference>
<dbReference type="EMBL" id="VXIS01000057">
    <property type="protein sequence ID" value="KAA8909451.1"/>
    <property type="molecule type" value="Genomic_DNA"/>
</dbReference>
<dbReference type="PANTHER" id="PTHR13027">
    <property type="entry name" value="SAND PROTEIN-RELATED"/>
    <property type="match status" value="1"/>
</dbReference>
<keyword evidence="4" id="KW-0653">Protein transport</keyword>
<dbReference type="InParanoid" id="A0A5J5F0I9"/>
<dbReference type="OrthoDB" id="272411at2759"/>
<dbReference type="GO" id="GO:0000329">
    <property type="term" value="C:fungal-type vacuole membrane"/>
    <property type="evidence" value="ECO:0007669"/>
    <property type="project" value="TreeGrafter"/>
</dbReference>
<dbReference type="InterPro" id="IPR004353">
    <property type="entry name" value="Mon1"/>
</dbReference>
<dbReference type="InterPro" id="IPR043970">
    <property type="entry name" value="FUZ/MON1/HPS1_longin_3"/>
</dbReference>